<dbReference type="GO" id="GO:0016740">
    <property type="term" value="F:transferase activity"/>
    <property type="evidence" value="ECO:0007669"/>
    <property type="project" value="UniProtKB-KW"/>
</dbReference>
<reference evidence="2 3" key="1">
    <citation type="submission" date="2019-10" db="EMBL/GenBank/DDBJ databases">
        <title>Rudanella paleaurantiibacter sp. nov., isolated from sludge.</title>
        <authorList>
            <person name="Xu S.Q."/>
        </authorList>
    </citation>
    <scope>NUCLEOTIDE SEQUENCE [LARGE SCALE GENOMIC DNA]</scope>
    <source>
        <strain evidence="2 3">HX-22-17</strain>
    </source>
</reference>
<sequence>MSLLLSIVMPAYNEEECIELVVRQWCDLLDRQFPTDNTRLIVINDGSRDKTGAILDSIKERYPKLMVVHQPNGGHGNAVVNGYRQAVALDSEYVFQTDSDDQFVTADFEKLWAKRDQSNFILGYREVRHDATTRLWITRVLRGSIALIYGTYIMDSNIPFRLIRGSFLRKLLAQLPTPTPFAPNIFLAVMAKKAGNETFDIPITHKERETGTVSIMNWKLLKVCMQSFAELAQFRMQLGSKVKALRSAPEAQRAVNN</sequence>
<proteinExistence type="predicted"/>
<dbReference type="SUPFAM" id="SSF53448">
    <property type="entry name" value="Nucleotide-diphospho-sugar transferases"/>
    <property type="match status" value="1"/>
</dbReference>
<evidence type="ECO:0000259" key="1">
    <source>
        <dbReference type="Pfam" id="PF00535"/>
    </source>
</evidence>
<dbReference type="Gene3D" id="3.90.550.10">
    <property type="entry name" value="Spore Coat Polysaccharide Biosynthesis Protein SpsA, Chain A"/>
    <property type="match status" value="1"/>
</dbReference>
<keyword evidence="2" id="KW-0808">Transferase</keyword>
<dbReference type="CDD" id="cd04179">
    <property type="entry name" value="DPM_DPG-synthase_like"/>
    <property type="match status" value="1"/>
</dbReference>
<dbReference type="InterPro" id="IPR050256">
    <property type="entry name" value="Glycosyltransferase_2"/>
</dbReference>
<dbReference type="InterPro" id="IPR029044">
    <property type="entry name" value="Nucleotide-diphossugar_trans"/>
</dbReference>
<comment type="caution">
    <text evidence="2">The sequence shown here is derived from an EMBL/GenBank/DDBJ whole genome shotgun (WGS) entry which is preliminary data.</text>
</comment>
<keyword evidence="3" id="KW-1185">Reference proteome</keyword>
<dbReference type="Pfam" id="PF00535">
    <property type="entry name" value="Glycos_transf_2"/>
    <property type="match status" value="1"/>
</dbReference>
<dbReference type="EMBL" id="WELI01000004">
    <property type="protein sequence ID" value="KAB7730876.1"/>
    <property type="molecule type" value="Genomic_DNA"/>
</dbReference>
<evidence type="ECO:0000313" key="3">
    <source>
        <dbReference type="Proteomes" id="UP000488299"/>
    </source>
</evidence>
<dbReference type="AlphaFoldDB" id="A0A7J5TZJ0"/>
<organism evidence="2 3">
    <name type="scientific">Rudanella paleaurantiibacter</name>
    <dbReference type="NCBI Taxonomy" id="2614655"/>
    <lineage>
        <taxon>Bacteria</taxon>
        <taxon>Pseudomonadati</taxon>
        <taxon>Bacteroidota</taxon>
        <taxon>Cytophagia</taxon>
        <taxon>Cytophagales</taxon>
        <taxon>Cytophagaceae</taxon>
        <taxon>Rudanella</taxon>
    </lineage>
</organism>
<dbReference type="PANTHER" id="PTHR48090">
    <property type="entry name" value="UNDECAPRENYL-PHOSPHATE 4-DEOXY-4-FORMAMIDO-L-ARABINOSE TRANSFERASE-RELATED"/>
    <property type="match status" value="1"/>
</dbReference>
<dbReference type="InterPro" id="IPR001173">
    <property type="entry name" value="Glyco_trans_2-like"/>
</dbReference>
<feature type="domain" description="Glycosyltransferase 2-like" evidence="1">
    <location>
        <begin position="6"/>
        <end position="139"/>
    </location>
</feature>
<protein>
    <submittedName>
        <fullName evidence="2">Glycosyltransferase</fullName>
    </submittedName>
</protein>
<accession>A0A7J5TZJ0</accession>
<evidence type="ECO:0000313" key="2">
    <source>
        <dbReference type="EMBL" id="KAB7730876.1"/>
    </source>
</evidence>
<dbReference type="RefSeq" id="WP_152124535.1">
    <property type="nucleotide sequence ID" value="NZ_WELI01000004.1"/>
</dbReference>
<gene>
    <name evidence="2" type="ORF">F5984_12090</name>
</gene>
<dbReference type="PANTHER" id="PTHR48090:SF6">
    <property type="entry name" value="SLR5056 PROTEIN"/>
    <property type="match status" value="1"/>
</dbReference>
<name>A0A7J5TZJ0_9BACT</name>
<dbReference type="Proteomes" id="UP000488299">
    <property type="component" value="Unassembled WGS sequence"/>
</dbReference>